<dbReference type="Pfam" id="PF25963">
    <property type="entry name" value="Beta-barrel_AAEA"/>
    <property type="match status" value="1"/>
</dbReference>
<accession>A0ABT6QIE3</accession>
<dbReference type="InterPro" id="IPR058634">
    <property type="entry name" value="AaeA-lik-b-barrel"/>
</dbReference>
<dbReference type="RefSeq" id="WP_259494582.1">
    <property type="nucleotide sequence ID" value="NZ_JARBWL010000001.1"/>
</dbReference>
<dbReference type="InterPro" id="IPR058625">
    <property type="entry name" value="MdtA-like_BSH"/>
</dbReference>
<reference evidence="6 7" key="1">
    <citation type="submission" date="2023-02" db="EMBL/GenBank/DDBJ databases">
        <title>Pseudomonas chrutzelriedensis sp. nov., a potently antifungal strain isolated from moss.</title>
        <authorList>
            <person name="Schnyder A."/>
            <person name="Kalawong R."/>
            <person name="Eberl L."/>
            <person name="Agnoli K."/>
        </authorList>
    </citation>
    <scope>NUCLEOTIDE SEQUENCE [LARGE SCALE GENOMIC DNA]</scope>
    <source>
        <strain evidence="6 7">681</strain>
    </source>
</reference>
<feature type="compositionally biased region" description="Low complexity" evidence="2">
    <location>
        <begin position="1"/>
        <end position="17"/>
    </location>
</feature>
<evidence type="ECO:0000256" key="2">
    <source>
        <dbReference type="SAM" id="MobiDB-lite"/>
    </source>
</evidence>
<evidence type="ECO:0000313" key="6">
    <source>
        <dbReference type="EMBL" id="MDI2590565.1"/>
    </source>
</evidence>
<proteinExistence type="inferred from homology"/>
<dbReference type="PANTHER" id="PTHR30386">
    <property type="entry name" value="MEMBRANE FUSION SUBUNIT OF EMRAB-TOLC MULTIDRUG EFFLUX PUMP"/>
    <property type="match status" value="1"/>
</dbReference>
<dbReference type="Proteomes" id="UP001159100">
    <property type="component" value="Unassembled WGS sequence"/>
</dbReference>
<dbReference type="SUPFAM" id="SSF111369">
    <property type="entry name" value="HlyD-like secretion proteins"/>
    <property type="match status" value="3"/>
</dbReference>
<dbReference type="Pfam" id="PF25917">
    <property type="entry name" value="BSH_RND"/>
    <property type="match status" value="1"/>
</dbReference>
<keyword evidence="3" id="KW-0472">Membrane</keyword>
<evidence type="ECO:0000313" key="7">
    <source>
        <dbReference type="Proteomes" id="UP001159100"/>
    </source>
</evidence>
<dbReference type="Gene3D" id="2.40.50.100">
    <property type="match status" value="1"/>
</dbReference>
<gene>
    <name evidence="6" type="ORF">POF45_03840</name>
</gene>
<evidence type="ECO:0000256" key="3">
    <source>
        <dbReference type="SAM" id="Phobius"/>
    </source>
</evidence>
<feature type="domain" description="Multidrug resistance protein MdtA-like barrel-sandwich hybrid" evidence="4">
    <location>
        <begin position="81"/>
        <end position="274"/>
    </location>
</feature>
<name>A0ABT6QIE3_9PSED</name>
<dbReference type="PANTHER" id="PTHR30386:SF24">
    <property type="entry name" value="MULTIDRUG RESISTANCE EFFLUX PUMP"/>
    <property type="match status" value="1"/>
</dbReference>
<dbReference type="Gene3D" id="2.40.30.170">
    <property type="match status" value="1"/>
</dbReference>
<feature type="transmembrane region" description="Helical" evidence="3">
    <location>
        <begin position="36"/>
        <end position="57"/>
    </location>
</feature>
<dbReference type="EMBL" id="JARBWL010000001">
    <property type="protein sequence ID" value="MDI2590565.1"/>
    <property type="molecule type" value="Genomic_DNA"/>
</dbReference>
<keyword evidence="7" id="KW-1185">Reference proteome</keyword>
<feature type="domain" description="p-hydroxybenzoic acid efflux pump subunit AaeA-like beta-barrel" evidence="5">
    <location>
        <begin position="278"/>
        <end position="370"/>
    </location>
</feature>
<evidence type="ECO:0000259" key="5">
    <source>
        <dbReference type="Pfam" id="PF25963"/>
    </source>
</evidence>
<comment type="similarity">
    <text evidence="1">Belongs to the membrane fusion protein (MFP) (TC 8.A.1) family.</text>
</comment>
<dbReference type="Gene3D" id="1.10.287.470">
    <property type="entry name" value="Helix hairpin bin"/>
    <property type="match status" value="2"/>
</dbReference>
<keyword evidence="3" id="KW-1133">Transmembrane helix</keyword>
<protein>
    <submittedName>
        <fullName evidence="6">HlyD family secretion protein</fullName>
    </submittedName>
</protein>
<keyword evidence="3" id="KW-0812">Transmembrane</keyword>
<sequence length="386" mass="41475">MTEPTTTTTNAIAATPEGVAPPSSPATEPRSLRVRVISSMGFAAIALVGVLIVLYAWQLPPFSSAVETTENALVRGQVTIIGPQLSGYVFEVPVQDFQFVKAGDLLVRLDDRIYKQHLDQAQAQLAVQKAALANVVQQRNSAEATIKLRQAAVADTQAQVRKSEADLRRNNELISDGSVSRRELDVTLAANAQTVAAVAQAQANLDIARQDLQTVIVNRGSLEAAVASAEAAVELARIDLSNTRILAPRDGQLGQIGVRLGAYVNSGAQLMALVPKQLWVIANMKETQMDNIRVGQPASFTVDALDHRKFKGQVQRISPATGSEFSLLQADNATGNFVKIAQRVPVRITVDADQDETDRLRPGMSVVVSIDTAAEVNHDKTESTQN</sequence>
<evidence type="ECO:0000256" key="1">
    <source>
        <dbReference type="ARBA" id="ARBA00009477"/>
    </source>
</evidence>
<evidence type="ECO:0000259" key="4">
    <source>
        <dbReference type="Pfam" id="PF25917"/>
    </source>
</evidence>
<organism evidence="6 7">
    <name type="scientific">Pseudomonas fungipugnans</name>
    <dbReference type="NCBI Taxonomy" id="3024217"/>
    <lineage>
        <taxon>Bacteria</taxon>
        <taxon>Pseudomonadati</taxon>
        <taxon>Pseudomonadota</taxon>
        <taxon>Gammaproteobacteria</taxon>
        <taxon>Pseudomonadales</taxon>
        <taxon>Pseudomonadaceae</taxon>
        <taxon>Pseudomonas</taxon>
    </lineage>
</organism>
<feature type="region of interest" description="Disordered" evidence="2">
    <location>
        <begin position="1"/>
        <end position="27"/>
    </location>
</feature>
<dbReference type="PRINTS" id="PR01490">
    <property type="entry name" value="RTXTOXIND"/>
</dbReference>
<comment type="caution">
    <text evidence="6">The sequence shown here is derived from an EMBL/GenBank/DDBJ whole genome shotgun (WGS) entry which is preliminary data.</text>
</comment>
<dbReference type="InterPro" id="IPR050739">
    <property type="entry name" value="MFP"/>
</dbReference>